<dbReference type="Proteomes" id="UP000199229">
    <property type="component" value="Unassembled WGS sequence"/>
</dbReference>
<dbReference type="AlphaFoldDB" id="A0A1I2UQ39"/>
<organism evidence="1 2">
    <name type="scientific">Methylobacterium gossipiicola</name>
    <dbReference type="NCBI Taxonomy" id="582675"/>
    <lineage>
        <taxon>Bacteria</taxon>
        <taxon>Pseudomonadati</taxon>
        <taxon>Pseudomonadota</taxon>
        <taxon>Alphaproteobacteria</taxon>
        <taxon>Hyphomicrobiales</taxon>
        <taxon>Methylobacteriaceae</taxon>
        <taxon>Methylobacterium</taxon>
    </lineage>
</organism>
<evidence type="ECO:0000313" key="1">
    <source>
        <dbReference type="EMBL" id="SFG79223.1"/>
    </source>
</evidence>
<dbReference type="EMBL" id="FOPM01000011">
    <property type="protein sequence ID" value="SFG79223.1"/>
    <property type="molecule type" value="Genomic_DNA"/>
</dbReference>
<evidence type="ECO:0000313" key="2">
    <source>
        <dbReference type="Proteomes" id="UP000199229"/>
    </source>
</evidence>
<accession>A0A1I2UQ39</accession>
<keyword evidence="2" id="KW-1185">Reference proteome</keyword>
<sequence length="152" mass="16193">MGEYVMTTVTIGGVLKGQGAVEALIAAATAYFADADLDVRDALTRGTSLTLEALQNFGNTPDLDAFCRTHGLTWHRAWVARVGQFGAGLEYWRPGLERPVEEAADEAGAPMMTWAALRRWHQGGQTLAELIDHLGQADAATVPPLSLAADSA</sequence>
<reference evidence="2" key="1">
    <citation type="submission" date="2016-10" db="EMBL/GenBank/DDBJ databases">
        <authorList>
            <person name="Varghese N."/>
            <person name="Submissions S."/>
        </authorList>
    </citation>
    <scope>NUCLEOTIDE SEQUENCE [LARGE SCALE GENOMIC DNA]</scope>
    <source>
        <strain evidence="2">Gh-105</strain>
    </source>
</reference>
<name>A0A1I2UQ39_9HYPH</name>
<dbReference type="STRING" id="582675.SAMN05192565_11187"/>
<gene>
    <name evidence="1" type="ORF">SAMN05192565_11187</name>
</gene>
<protein>
    <submittedName>
        <fullName evidence="1">Uncharacterized protein</fullName>
    </submittedName>
</protein>
<proteinExistence type="predicted"/>
<dbReference type="OrthoDB" id="8445172at2"/>